<keyword evidence="3" id="KW-1185">Reference proteome</keyword>
<evidence type="ECO:0000256" key="1">
    <source>
        <dbReference type="SAM" id="MobiDB-lite"/>
    </source>
</evidence>
<name>A0AAE1EC60_9GAST</name>
<feature type="compositionally biased region" description="Basic and acidic residues" evidence="1">
    <location>
        <begin position="1"/>
        <end position="15"/>
    </location>
</feature>
<sequence length="171" mass="17943">MHKIEQVSEEERLSRSPEPGDLAGSSIMSPTLGIGHSWKKLGCAVASPSRSLGGMEGGKVRVRKGHRAASWRCGWTSGEPGFLKATAGSVSGSHRMVNSVLGLSGEIPAVVALHNQGASRIPAEVMQDIITVLAPKLTTHTVMAGIQLLRIEEVMTSMTPLVDPGIVSGLN</sequence>
<comment type="caution">
    <text evidence="2">The sequence shown here is derived from an EMBL/GenBank/DDBJ whole genome shotgun (WGS) entry which is preliminary data.</text>
</comment>
<reference evidence="2" key="1">
    <citation type="journal article" date="2023" name="G3 (Bethesda)">
        <title>A reference genome for the long-term kleptoplast-retaining sea slug Elysia crispata morphotype clarki.</title>
        <authorList>
            <person name="Eastman K.E."/>
            <person name="Pendleton A.L."/>
            <person name="Shaikh M.A."/>
            <person name="Suttiyut T."/>
            <person name="Ogas R."/>
            <person name="Tomko P."/>
            <person name="Gavelis G."/>
            <person name="Widhalm J.R."/>
            <person name="Wisecaver J.H."/>
        </authorList>
    </citation>
    <scope>NUCLEOTIDE SEQUENCE</scope>
    <source>
        <strain evidence="2">ECLA1</strain>
    </source>
</reference>
<accession>A0AAE1EC60</accession>
<proteinExistence type="predicted"/>
<dbReference type="AlphaFoldDB" id="A0AAE1EC60"/>
<evidence type="ECO:0000313" key="3">
    <source>
        <dbReference type="Proteomes" id="UP001283361"/>
    </source>
</evidence>
<protein>
    <submittedName>
        <fullName evidence="2">Uncharacterized protein</fullName>
    </submittedName>
</protein>
<dbReference type="Proteomes" id="UP001283361">
    <property type="component" value="Unassembled WGS sequence"/>
</dbReference>
<gene>
    <name evidence="2" type="ORF">RRG08_067088</name>
</gene>
<dbReference type="EMBL" id="JAWDGP010000342">
    <property type="protein sequence ID" value="KAK3801285.1"/>
    <property type="molecule type" value="Genomic_DNA"/>
</dbReference>
<feature type="region of interest" description="Disordered" evidence="1">
    <location>
        <begin position="1"/>
        <end position="27"/>
    </location>
</feature>
<evidence type="ECO:0000313" key="2">
    <source>
        <dbReference type="EMBL" id="KAK3801285.1"/>
    </source>
</evidence>
<organism evidence="2 3">
    <name type="scientific">Elysia crispata</name>
    <name type="common">lettuce slug</name>
    <dbReference type="NCBI Taxonomy" id="231223"/>
    <lineage>
        <taxon>Eukaryota</taxon>
        <taxon>Metazoa</taxon>
        <taxon>Spiralia</taxon>
        <taxon>Lophotrochozoa</taxon>
        <taxon>Mollusca</taxon>
        <taxon>Gastropoda</taxon>
        <taxon>Heterobranchia</taxon>
        <taxon>Euthyneura</taxon>
        <taxon>Panpulmonata</taxon>
        <taxon>Sacoglossa</taxon>
        <taxon>Placobranchoidea</taxon>
        <taxon>Plakobranchidae</taxon>
        <taxon>Elysia</taxon>
    </lineage>
</organism>